<organism evidence="1 2">
    <name type="scientific">Aspergillus caelatus</name>
    <dbReference type="NCBI Taxonomy" id="61420"/>
    <lineage>
        <taxon>Eukaryota</taxon>
        <taxon>Fungi</taxon>
        <taxon>Dikarya</taxon>
        <taxon>Ascomycota</taxon>
        <taxon>Pezizomycotina</taxon>
        <taxon>Eurotiomycetes</taxon>
        <taxon>Eurotiomycetidae</taxon>
        <taxon>Eurotiales</taxon>
        <taxon>Aspergillaceae</taxon>
        <taxon>Aspergillus</taxon>
        <taxon>Aspergillus subgen. Circumdati</taxon>
    </lineage>
</organism>
<reference evidence="1 2" key="1">
    <citation type="submission" date="2019-04" db="EMBL/GenBank/DDBJ databases">
        <title>Friends and foes A comparative genomics studyof 23 Aspergillus species from section Flavi.</title>
        <authorList>
            <consortium name="DOE Joint Genome Institute"/>
            <person name="Kjaerbolling I."/>
            <person name="Vesth T."/>
            <person name="Frisvad J.C."/>
            <person name="Nybo J.L."/>
            <person name="Theobald S."/>
            <person name="Kildgaard S."/>
            <person name="Isbrandt T."/>
            <person name="Kuo A."/>
            <person name="Sato A."/>
            <person name="Lyhne E.K."/>
            <person name="Kogle M.E."/>
            <person name="Wiebenga A."/>
            <person name="Kun R.S."/>
            <person name="Lubbers R.J."/>
            <person name="Makela M.R."/>
            <person name="Barry K."/>
            <person name="Chovatia M."/>
            <person name="Clum A."/>
            <person name="Daum C."/>
            <person name="Haridas S."/>
            <person name="He G."/>
            <person name="LaButti K."/>
            <person name="Lipzen A."/>
            <person name="Mondo S."/>
            <person name="Riley R."/>
            <person name="Salamov A."/>
            <person name="Simmons B.A."/>
            <person name="Magnuson J.K."/>
            <person name="Henrissat B."/>
            <person name="Mortensen U.H."/>
            <person name="Larsen T.O."/>
            <person name="Devries R.P."/>
            <person name="Grigoriev I.V."/>
            <person name="Machida M."/>
            <person name="Baker S.E."/>
            <person name="Andersen M.R."/>
        </authorList>
    </citation>
    <scope>NUCLEOTIDE SEQUENCE [LARGE SCALE GENOMIC DNA]</scope>
    <source>
        <strain evidence="1 2">CBS 763.97</strain>
    </source>
</reference>
<dbReference type="EMBL" id="ML738119">
    <property type="protein sequence ID" value="KAE8357151.1"/>
    <property type="molecule type" value="Genomic_DNA"/>
</dbReference>
<protein>
    <submittedName>
        <fullName evidence="1">Uncharacterized protein</fullName>
    </submittedName>
</protein>
<dbReference type="RefSeq" id="XP_031920232.1">
    <property type="nucleotide sequence ID" value="XM_032078030.1"/>
</dbReference>
<dbReference type="Proteomes" id="UP000326268">
    <property type="component" value="Unassembled WGS sequence"/>
</dbReference>
<keyword evidence="2" id="KW-1185">Reference proteome</keyword>
<dbReference type="GeneID" id="43662476"/>
<accession>A0A5N6ZHN4</accession>
<name>A0A5N6ZHN4_9EURO</name>
<sequence>MIFRLRWIPSARHVSTGLFILLFPSYRGINICITGSGTTQCAFYQKYRNTTRDGWSGVMPYIEGDYSQHMSYFLGAGDMGDLTRVKEK</sequence>
<dbReference type="AlphaFoldDB" id="A0A5N6ZHN4"/>
<evidence type="ECO:0000313" key="1">
    <source>
        <dbReference type="EMBL" id="KAE8357151.1"/>
    </source>
</evidence>
<evidence type="ECO:0000313" key="2">
    <source>
        <dbReference type="Proteomes" id="UP000326268"/>
    </source>
</evidence>
<gene>
    <name evidence="1" type="ORF">BDV27DRAFT_95225</name>
</gene>
<proteinExistence type="predicted"/>